<dbReference type="Proteomes" id="UP001279734">
    <property type="component" value="Unassembled WGS sequence"/>
</dbReference>
<evidence type="ECO:0000313" key="2">
    <source>
        <dbReference type="Proteomes" id="UP001279734"/>
    </source>
</evidence>
<sequence>MKIRNCLLSIFGSEICFHYSTNPVISGRTQPIAPRPSTTIIKAPPANLSDRAVAKLEESQVVELEGEPVTELDGCHADWPVAELDGEPVAELEGELVVELDGEPVAELDGCRIAWPVAELDGEPFFEPKVAAADWPIAQLEGEPVAELDALKLCNNFLANNFEAWASNLGLAQLALDANAHVSPRVMRLNCFIVRYYFATAKELMRINQVSNCKSFS</sequence>
<dbReference type="EMBL" id="BSYO01000008">
    <property type="protein sequence ID" value="GMH08509.1"/>
    <property type="molecule type" value="Genomic_DNA"/>
</dbReference>
<name>A0AAD3SD69_NEPGR</name>
<reference evidence="1" key="1">
    <citation type="submission" date="2023-05" db="EMBL/GenBank/DDBJ databases">
        <title>Nepenthes gracilis genome sequencing.</title>
        <authorList>
            <person name="Fukushima K."/>
        </authorList>
    </citation>
    <scope>NUCLEOTIDE SEQUENCE</scope>
    <source>
        <strain evidence="1">SING2019-196</strain>
    </source>
</reference>
<keyword evidence="2" id="KW-1185">Reference proteome</keyword>
<dbReference type="AlphaFoldDB" id="A0AAD3SD69"/>
<protein>
    <submittedName>
        <fullName evidence="1">Uncharacterized protein</fullName>
    </submittedName>
</protein>
<proteinExistence type="predicted"/>
<evidence type="ECO:0000313" key="1">
    <source>
        <dbReference type="EMBL" id="GMH08509.1"/>
    </source>
</evidence>
<accession>A0AAD3SD69</accession>
<comment type="caution">
    <text evidence="1">The sequence shown here is derived from an EMBL/GenBank/DDBJ whole genome shotgun (WGS) entry which is preliminary data.</text>
</comment>
<gene>
    <name evidence="1" type="ORF">Nepgr_010349</name>
</gene>
<organism evidence="1 2">
    <name type="scientific">Nepenthes gracilis</name>
    <name type="common">Slender pitcher plant</name>
    <dbReference type="NCBI Taxonomy" id="150966"/>
    <lineage>
        <taxon>Eukaryota</taxon>
        <taxon>Viridiplantae</taxon>
        <taxon>Streptophyta</taxon>
        <taxon>Embryophyta</taxon>
        <taxon>Tracheophyta</taxon>
        <taxon>Spermatophyta</taxon>
        <taxon>Magnoliopsida</taxon>
        <taxon>eudicotyledons</taxon>
        <taxon>Gunneridae</taxon>
        <taxon>Pentapetalae</taxon>
        <taxon>Caryophyllales</taxon>
        <taxon>Nepenthaceae</taxon>
        <taxon>Nepenthes</taxon>
    </lineage>
</organism>